<proteinExistence type="predicted"/>
<dbReference type="Proteomes" id="UP000326678">
    <property type="component" value="Chromosome pGXM01"/>
</dbReference>
<accession>A0A5P8WIJ6</accession>
<protein>
    <submittedName>
        <fullName evidence="2">Uncharacterized protein</fullName>
    </submittedName>
</protein>
<dbReference type="AlphaFoldDB" id="A0A5P8WIJ6"/>
<sequence length="37" mass="3910">MPPGLAAVSQTSNAQASEDDLDDLPSFKKTGYLVPFV</sequence>
<keyword evidence="3" id="KW-1185">Reference proteome</keyword>
<evidence type="ECO:0000256" key="1">
    <source>
        <dbReference type="SAM" id="MobiDB-lite"/>
    </source>
</evidence>
<dbReference type="EMBL" id="CP045228">
    <property type="protein sequence ID" value="QFS52401.1"/>
    <property type="molecule type" value="Genomic_DNA"/>
</dbReference>
<name>A0A5P8WIJ6_9NOSO</name>
<dbReference type="KEGG" id="nsh:GXM_09895"/>
<evidence type="ECO:0000313" key="2">
    <source>
        <dbReference type="EMBL" id="QFS52401.1"/>
    </source>
</evidence>
<organism evidence="2 3">
    <name type="scientific">Nostoc sphaeroides CCNUC1</name>
    <dbReference type="NCBI Taxonomy" id="2653204"/>
    <lineage>
        <taxon>Bacteria</taxon>
        <taxon>Bacillati</taxon>
        <taxon>Cyanobacteriota</taxon>
        <taxon>Cyanophyceae</taxon>
        <taxon>Nostocales</taxon>
        <taxon>Nostocaceae</taxon>
        <taxon>Nostoc</taxon>
    </lineage>
</organism>
<gene>
    <name evidence="2" type="ORF">GXM_09895</name>
</gene>
<reference evidence="2 3" key="1">
    <citation type="submission" date="2019-10" db="EMBL/GenBank/DDBJ databases">
        <title>Genomic and transcriptomic insights into the perfect genentic adaptation of a filamentous nitrogen-fixing cyanobacterium to rice fields.</title>
        <authorList>
            <person name="Chen Z."/>
        </authorList>
    </citation>
    <scope>NUCLEOTIDE SEQUENCE [LARGE SCALE GENOMIC DNA]</scope>
    <source>
        <strain evidence="2">CCNUC1</strain>
    </source>
</reference>
<evidence type="ECO:0000313" key="3">
    <source>
        <dbReference type="Proteomes" id="UP000326678"/>
    </source>
</evidence>
<feature type="region of interest" description="Disordered" evidence="1">
    <location>
        <begin position="1"/>
        <end position="29"/>
    </location>
</feature>